<reference evidence="2 3" key="1">
    <citation type="submission" date="2019-11" db="EMBL/GenBank/DDBJ databases">
        <title>Whole genome sequence of Oryza granulata.</title>
        <authorList>
            <person name="Li W."/>
        </authorList>
    </citation>
    <scope>NUCLEOTIDE SEQUENCE [LARGE SCALE GENOMIC DNA]</scope>
    <source>
        <strain evidence="3">cv. Menghai</strain>
        <tissue evidence="2">Leaf</tissue>
    </source>
</reference>
<evidence type="ECO:0000313" key="2">
    <source>
        <dbReference type="EMBL" id="KAF0908421.1"/>
    </source>
</evidence>
<protein>
    <submittedName>
        <fullName evidence="2">Uncharacterized protein</fullName>
    </submittedName>
</protein>
<keyword evidence="3" id="KW-1185">Reference proteome</keyword>
<evidence type="ECO:0000313" key="3">
    <source>
        <dbReference type="Proteomes" id="UP000479710"/>
    </source>
</evidence>
<feature type="compositionally biased region" description="Low complexity" evidence="1">
    <location>
        <begin position="1"/>
        <end position="11"/>
    </location>
</feature>
<accession>A0A6G1D7M6</accession>
<dbReference type="EMBL" id="SPHZ02000007">
    <property type="protein sequence ID" value="KAF0908421.1"/>
    <property type="molecule type" value="Genomic_DNA"/>
</dbReference>
<dbReference type="OrthoDB" id="1900170at2759"/>
<evidence type="ECO:0000256" key="1">
    <source>
        <dbReference type="SAM" id="MobiDB-lite"/>
    </source>
</evidence>
<feature type="region of interest" description="Disordered" evidence="1">
    <location>
        <begin position="1"/>
        <end position="71"/>
    </location>
</feature>
<name>A0A6G1D7M6_9ORYZ</name>
<gene>
    <name evidence="2" type="ORF">E2562_025091</name>
</gene>
<sequence length="126" mass="14007">MSKAAVVGPKLVVPPPLEREKAPPKESALTIIDADQKQHPPRPAKAKVKPTDPKHPHLKKATTLAPTSKPDQNILQTFGKEIMSRYEQEKKKAIDYMAGIKSRFKTMDKLLAFGLVSKTFKKAFSC</sequence>
<dbReference type="AlphaFoldDB" id="A0A6G1D7M6"/>
<proteinExistence type="predicted"/>
<comment type="caution">
    <text evidence="2">The sequence shown here is derived from an EMBL/GenBank/DDBJ whole genome shotgun (WGS) entry which is preliminary data.</text>
</comment>
<dbReference type="Proteomes" id="UP000479710">
    <property type="component" value="Unassembled WGS sequence"/>
</dbReference>
<organism evidence="2 3">
    <name type="scientific">Oryza meyeriana var. granulata</name>
    <dbReference type="NCBI Taxonomy" id="110450"/>
    <lineage>
        <taxon>Eukaryota</taxon>
        <taxon>Viridiplantae</taxon>
        <taxon>Streptophyta</taxon>
        <taxon>Embryophyta</taxon>
        <taxon>Tracheophyta</taxon>
        <taxon>Spermatophyta</taxon>
        <taxon>Magnoliopsida</taxon>
        <taxon>Liliopsida</taxon>
        <taxon>Poales</taxon>
        <taxon>Poaceae</taxon>
        <taxon>BOP clade</taxon>
        <taxon>Oryzoideae</taxon>
        <taxon>Oryzeae</taxon>
        <taxon>Oryzinae</taxon>
        <taxon>Oryza</taxon>
        <taxon>Oryza meyeriana</taxon>
    </lineage>
</organism>
<feature type="compositionally biased region" description="Basic residues" evidence="1">
    <location>
        <begin position="39"/>
        <end position="48"/>
    </location>
</feature>